<protein>
    <submittedName>
        <fullName evidence="1">Uncharacterized protein</fullName>
    </submittedName>
</protein>
<proteinExistence type="predicted"/>
<gene>
    <name evidence="1" type="ORF">HOLleu_43537</name>
</gene>
<dbReference type="EMBL" id="JAIZAY010000348">
    <property type="protein sequence ID" value="KAJ8018461.1"/>
    <property type="molecule type" value="Genomic_DNA"/>
</dbReference>
<accession>A0A9Q0YBG6</accession>
<evidence type="ECO:0000313" key="2">
    <source>
        <dbReference type="Proteomes" id="UP001152320"/>
    </source>
</evidence>
<evidence type="ECO:0000313" key="1">
    <source>
        <dbReference type="EMBL" id="KAJ8018461.1"/>
    </source>
</evidence>
<dbReference type="Proteomes" id="UP001152320">
    <property type="component" value="Unassembled WGS sequence"/>
</dbReference>
<name>A0A9Q0YBG6_HOLLE</name>
<dbReference type="OrthoDB" id="10044445at2759"/>
<sequence>MKTFSLLNSYAKHIRRFHRPYENPIDRDDRQAGGDGLNINLEVQSNGELEEDEDFPDIHWQADDEVQAVHLEDLKTRAASFILKMRSNSTTTVSQVTEVVANTKEILSETLHTLKHDVQNLLMQHNIDCSTDDTTSVLEKFDCFSSLFDGLENPSQQMRYIESNLKYVKPQERALGHRYDQVIDKNTCTLRQKLVTETFQYIPVIDSLQFILNGETQNLIQAEMVNEVRSGIRSYTDGNQYKRHGLFQEHPHALRIVLYYDEIELANPIGSKRIVHKLGMFYYSIQNLPVRMNSSTKSVYLLAVCHALDIKKYGFEPFLQPFVEEMKKLESDSGYNIVLPDGILKVHGTLTSVCGDTMALHDLFGFLSPSANKFCRMCLAGRNDRGSFFEEEHFTMRSIEEHDENTELALGLRNGDSTTGVKGKSILNELRYFHVVTNYNFDIMHDMLEGVCPFEVKLILRQVILEEHLISLEDLNGRITAFSYSFTDKKNKPTVISLSTLRNLKDHSLGQKASQMWCLVRMLPLLIGDKIPLEHDHYELLLLLLR</sequence>
<reference evidence="1" key="1">
    <citation type="submission" date="2021-10" db="EMBL/GenBank/DDBJ databases">
        <title>Tropical sea cucumber genome reveals ecological adaptation and Cuvierian tubules defense mechanism.</title>
        <authorList>
            <person name="Chen T."/>
        </authorList>
    </citation>
    <scope>NUCLEOTIDE SEQUENCE</scope>
    <source>
        <strain evidence="1">Nanhai2018</strain>
        <tissue evidence="1">Muscle</tissue>
    </source>
</reference>
<organism evidence="1 2">
    <name type="scientific">Holothuria leucospilota</name>
    <name type="common">Black long sea cucumber</name>
    <name type="synonym">Mertensiothuria leucospilota</name>
    <dbReference type="NCBI Taxonomy" id="206669"/>
    <lineage>
        <taxon>Eukaryota</taxon>
        <taxon>Metazoa</taxon>
        <taxon>Echinodermata</taxon>
        <taxon>Eleutherozoa</taxon>
        <taxon>Echinozoa</taxon>
        <taxon>Holothuroidea</taxon>
        <taxon>Aspidochirotacea</taxon>
        <taxon>Aspidochirotida</taxon>
        <taxon>Holothuriidae</taxon>
        <taxon>Holothuria</taxon>
    </lineage>
</organism>
<keyword evidence="2" id="KW-1185">Reference proteome</keyword>
<dbReference type="AlphaFoldDB" id="A0A9Q0YBG6"/>
<comment type="caution">
    <text evidence="1">The sequence shown here is derived from an EMBL/GenBank/DDBJ whole genome shotgun (WGS) entry which is preliminary data.</text>
</comment>